<accession>A0A2U0UJU5</accession>
<reference evidence="1 2" key="1">
    <citation type="submission" date="2018-05" db="EMBL/GenBank/DDBJ databases">
        <title>Genomic Encyclopedia of Type Strains, Phase IV (KMG-IV): sequencing the most valuable type-strain genomes for metagenomic binning, comparative biology and taxonomic classification.</title>
        <authorList>
            <person name="Goeker M."/>
        </authorList>
    </citation>
    <scope>NUCLEOTIDE SEQUENCE [LARGE SCALE GENOMIC DNA]</scope>
    <source>
        <strain evidence="1 2">DSM 100333</strain>
    </source>
</reference>
<protein>
    <submittedName>
        <fullName evidence="1">Uncharacterized protein</fullName>
    </submittedName>
</protein>
<organism evidence="1 2">
    <name type="scientific">Hallella colorans</name>
    <dbReference type="NCBI Taxonomy" id="1703337"/>
    <lineage>
        <taxon>Bacteria</taxon>
        <taxon>Pseudomonadati</taxon>
        <taxon>Bacteroidota</taxon>
        <taxon>Bacteroidia</taxon>
        <taxon>Bacteroidales</taxon>
        <taxon>Prevotellaceae</taxon>
        <taxon>Hallella</taxon>
    </lineage>
</organism>
<sequence>MICKIIKMKLGFLNYFLLICIYNNEVLSGTLTV</sequence>
<evidence type="ECO:0000313" key="2">
    <source>
        <dbReference type="Proteomes" id="UP000245870"/>
    </source>
</evidence>
<gene>
    <name evidence="1" type="ORF">C7379_10327</name>
</gene>
<dbReference type="AlphaFoldDB" id="A0A2U0UJU5"/>
<proteinExistence type="predicted"/>
<evidence type="ECO:0000313" key="1">
    <source>
        <dbReference type="EMBL" id="PVX57904.1"/>
    </source>
</evidence>
<keyword evidence="2" id="KW-1185">Reference proteome</keyword>
<dbReference type="Proteomes" id="UP000245870">
    <property type="component" value="Unassembled WGS sequence"/>
</dbReference>
<dbReference type="EMBL" id="QENY01000003">
    <property type="protein sequence ID" value="PVX57904.1"/>
    <property type="molecule type" value="Genomic_DNA"/>
</dbReference>
<comment type="caution">
    <text evidence="1">The sequence shown here is derived from an EMBL/GenBank/DDBJ whole genome shotgun (WGS) entry which is preliminary data.</text>
</comment>
<name>A0A2U0UJU5_9BACT</name>